<name>A0ABW8TL99_9CLOT</name>
<evidence type="ECO:0000256" key="1">
    <source>
        <dbReference type="ARBA" id="ARBA00005695"/>
    </source>
</evidence>
<dbReference type="Pfam" id="PF00496">
    <property type="entry name" value="SBP_bac_5"/>
    <property type="match status" value="1"/>
</dbReference>
<protein>
    <submittedName>
        <fullName evidence="6">ABC transporter substrate-binding protein</fullName>
    </submittedName>
</protein>
<dbReference type="PANTHER" id="PTHR30290:SF9">
    <property type="entry name" value="OLIGOPEPTIDE-BINDING PROTEIN APPA"/>
    <property type="match status" value="1"/>
</dbReference>
<dbReference type="InterPro" id="IPR030678">
    <property type="entry name" value="Peptide/Ni-bd"/>
</dbReference>
<gene>
    <name evidence="6" type="ORF">ACJDT4_19595</name>
</gene>
<dbReference type="RefSeq" id="WP_406789280.1">
    <property type="nucleotide sequence ID" value="NZ_JBJIAA010000019.1"/>
</dbReference>
<dbReference type="Proteomes" id="UP001623592">
    <property type="component" value="Unassembled WGS sequence"/>
</dbReference>
<dbReference type="PIRSF" id="PIRSF002741">
    <property type="entry name" value="MppA"/>
    <property type="match status" value="1"/>
</dbReference>
<evidence type="ECO:0000313" key="6">
    <source>
        <dbReference type="EMBL" id="MFL0252622.1"/>
    </source>
</evidence>
<evidence type="ECO:0000313" key="7">
    <source>
        <dbReference type="Proteomes" id="UP001623592"/>
    </source>
</evidence>
<dbReference type="InterPro" id="IPR000914">
    <property type="entry name" value="SBP_5_dom"/>
</dbReference>
<keyword evidence="7" id="KW-1185">Reference proteome</keyword>
<feature type="signal peptide" evidence="4">
    <location>
        <begin position="1"/>
        <end position="22"/>
    </location>
</feature>
<accession>A0ABW8TL99</accession>
<evidence type="ECO:0000259" key="5">
    <source>
        <dbReference type="Pfam" id="PF00496"/>
    </source>
</evidence>
<dbReference type="InterPro" id="IPR039424">
    <property type="entry name" value="SBP_5"/>
</dbReference>
<dbReference type="PROSITE" id="PS51257">
    <property type="entry name" value="PROKAR_LIPOPROTEIN"/>
    <property type="match status" value="1"/>
</dbReference>
<dbReference type="Gene3D" id="3.90.76.10">
    <property type="entry name" value="Dipeptide-binding Protein, Domain 1"/>
    <property type="match status" value="1"/>
</dbReference>
<dbReference type="Gene3D" id="3.10.105.10">
    <property type="entry name" value="Dipeptide-binding Protein, Domain 3"/>
    <property type="match status" value="1"/>
</dbReference>
<keyword evidence="3 4" id="KW-0732">Signal</keyword>
<reference evidence="6 7" key="1">
    <citation type="submission" date="2024-11" db="EMBL/GenBank/DDBJ databases">
        <authorList>
            <person name="Heng Y.C."/>
            <person name="Lim A.C.H."/>
            <person name="Lee J.K.Y."/>
            <person name="Kittelmann S."/>
        </authorList>
    </citation>
    <scope>NUCLEOTIDE SEQUENCE [LARGE SCALE GENOMIC DNA]</scope>
    <source>
        <strain evidence="6 7">WILCCON 0114</strain>
    </source>
</reference>
<organism evidence="6 7">
    <name type="scientific">Clostridium neuense</name>
    <dbReference type="NCBI Taxonomy" id="1728934"/>
    <lineage>
        <taxon>Bacteria</taxon>
        <taxon>Bacillati</taxon>
        <taxon>Bacillota</taxon>
        <taxon>Clostridia</taxon>
        <taxon>Eubacteriales</taxon>
        <taxon>Clostridiaceae</taxon>
        <taxon>Clostridium</taxon>
    </lineage>
</organism>
<evidence type="ECO:0000256" key="2">
    <source>
        <dbReference type="ARBA" id="ARBA00022448"/>
    </source>
</evidence>
<feature type="domain" description="Solute-binding protein family 5" evidence="5">
    <location>
        <begin position="81"/>
        <end position="450"/>
    </location>
</feature>
<comment type="caution">
    <text evidence="6">The sequence shown here is derived from an EMBL/GenBank/DDBJ whole genome shotgun (WGS) entry which is preliminary data.</text>
</comment>
<feature type="chain" id="PRO_5045577855" evidence="4">
    <location>
        <begin position="23"/>
        <end position="538"/>
    </location>
</feature>
<dbReference type="SUPFAM" id="SSF53850">
    <property type="entry name" value="Periplasmic binding protein-like II"/>
    <property type="match status" value="1"/>
</dbReference>
<evidence type="ECO:0000256" key="3">
    <source>
        <dbReference type="ARBA" id="ARBA00022729"/>
    </source>
</evidence>
<dbReference type="EMBL" id="JBJIAA010000019">
    <property type="protein sequence ID" value="MFL0252622.1"/>
    <property type="molecule type" value="Genomic_DNA"/>
</dbReference>
<dbReference type="PANTHER" id="PTHR30290">
    <property type="entry name" value="PERIPLASMIC BINDING COMPONENT OF ABC TRANSPORTER"/>
    <property type="match status" value="1"/>
</dbReference>
<dbReference type="Gene3D" id="3.40.190.10">
    <property type="entry name" value="Periplasmic binding protein-like II"/>
    <property type="match status" value="1"/>
</dbReference>
<comment type="similarity">
    <text evidence="1">Belongs to the bacterial solute-binding protein 5 family.</text>
</comment>
<proteinExistence type="inferred from homology"/>
<sequence length="538" mass="58648">MNKKLIKAVVLTLISTTTLTLSACGASSSSTSQSGNAKKIVNVGIVNAPSGFNALDSSDQSQNNMTEVLFKPLVELSSDLKFVPGLADSITTADNKTFVVKLNKNAKWTDGKPVTADDVLFTLNLITNPKVASTIASKFNMLAGLNDAGKNTNGTDAFDGAKKVDDHTINLITKQPVDTVVFDDLIGQYLKTVPKHVLKDTPLDQMFKAAFFQNPNVTDGAFKLVTYKKDQYVQMAANKDYFRGAPKLSQLNFKIMQGTELTVQLQSGEIDTNDPLVGQLPNDDISKLKSLKNIAVTKGAPSGIQVMEVNVNRISNANVRKAISYAINRKQIVDNLLKGAGEEIVGPYPKSSNFFNKDLDYPTYNPAKAKELLKEANWDSSKVLKLNVPTGNTVREQSANVIAQNLQEVGIKTQIQKYDFVTALNLAKKHDYDLFLAGFTFDPVNPDITAYIASGQILDLSAYSNSQMDSILAQGKVTVDKAKRTEIYNKVQELYVNDSPVIGTYAPSSMTAVNKRLTYGGATAFGMYANLEKWDVSK</sequence>
<evidence type="ECO:0000256" key="4">
    <source>
        <dbReference type="SAM" id="SignalP"/>
    </source>
</evidence>
<keyword evidence="2" id="KW-0813">Transport</keyword>